<organism evidence="6 7">
    <name type="scientific">Basidiobolus ranarum</name>
    <dbReference type="NCBI Taxonomy" id="34480"/>
    <lineage>
        <taxon>Eukaryota</taxon>
        <taxon>Fungi</taxon>
        <taxon>Fungi incertae sedis</taxon>
        <taxon>Zoopagomycota</taxon>
        <taxon>Entomophthoromycotina</taxon>
        <taxon>Basidiobolomycetes</taxon>
        <taxon>Basidiobolales</taxon>
        <taxon>Basidiobolaceae</taxon>
        <taxon>Basidiobolus</taxon>
    </lineage>
</organism>
<evidence type="ECO:0000256" key="3">
    <source>
        <dbReference type="PROSITE-ProRule" id="PRU10141"/>
    </source>
</evidence>
<keyword evidence="1 3" id="KW-0547">Nucleotide-binding</keyword>
<evidence type="ECO:0000256" key="2">
    <source>
        <dbReference type="ARBA" id="ARBA00022840"/>
    </source>
</evidence>
<dbReference type="InterPro" id="IPR008271">
    <property type="entry name" value="Ser/Thr_kinase_AS"/>
</dbReference>
<comment type="caution">
    <text evidence="6">The sequence shown here is derived from an EMBL/GenBank/DDBJ whole genome shotgun (WGS) entry which is preliminary data.</text>
</comment>
<protein>
    <submittedName>
        <fullName evidence="6">MAPK-activated protein kinase Srk1</fullName>
    </submittedName>
</protein>
<dbReference type="Pfam" id="PF00069">
    <property type="entry name" value="Pkinase"/>
    <property type="match status" value="1"/>
</dbReference>
<evidence type="ECO:0000259" key="5">
    <source>
        <dbReference type="PROSITE" id="PS50011"/>
    </source>
</evidence>
<evidence type="ECO:0000313" key="6">
    <source>
        <dbReference type="EMBL" id="KAK9766788.1"/>
    </source>
</evidence>
<dbReference type="InterPro" id="IPR017441">
    <property type="entry name" value="Protein_kinase_ATP_BS"/>
</dbReference>
<accession>A0ABR2WZ66</accession>
<dbReference type="SUPFAM" id="SSF56112">
    <property type="entry name" value="Protein kinase-like (PK-like)"/>
    <property type="match status" value="1"/>
</dbReference>
<dbReference type="Proteomes" id="UP001479436">
    <property type="component" value="Unassembled WGS sequence"/>
</dbReference>
<feature type="region of interest" description="Disordered" evidence="4">
    <location>
        <begin position="517"/>
        <end position="568"/>
    </location>
</feature>
<sequence length="568" mass="64725">MIRQIKNFLKTATSIPNSDPPSPISSSNPSGAGKSTNFAAPLQQEELLVDQNAIFKHPKYAADPNLPIYPNLDRYQLLNKLGDGAFSNVYKAYDRYRRKLVAIKVVRKFELNSLQRGNILKEVTIMRTLNHPNIAKLLDFKESKDFYYLVLELLTGGELFHRIVKLTYFSEDLARHVITQVAEGIYYLHEEKGVVHRDIKPENLLFEPIPMKSSTEKPASVDRFDEEKVDEGDFIEGVGGGGIGVVKIADFGLSKVIWNKDTMTPCGTVGYTAPEIVKDEGYSKAVDMWALGCVLYTMLCGFPPFYDDDIKVLTEKVARGYYSFLSPWWDDISDSAKDLVSRLLDVNPERRYTINQLLAHPWIKVKKSVQFEPTVNDISSDSSLRHLPTSPTGYHPEASSIYRATEEHVSTPYHDAPRTHVRREHHPIPVTPNVSIKEAFDVSYAMHRMEDEEAGKRRMRAMQEQYDKAQGVVPFAPYYHQRALMDIVDNGGYEEDMKTINSALNTQMKDPYQPRTRNIGKSNQPPAMHTGRQVEQKREGRRAGFELNMNNATLLSRRKQKHPEQIVN</sequence>
<keyword evidence="6" id="KW-0808">Transferase</keyword>
<keyword evidence="7" id="KW-1185">Reference proteome</keyword>
<proteinExistence type="predicted"/>
<evidence type="ECO:0000256" key="1">
    <source>
        <dbReference type="ARBA" id="ARBA00022741"/>
    </source>
</evidence>
<reference evidence="6 7" key="1">
    <citation type="submission" date="2023-04" db="EMBL/GenBank/DDBJ databases">
        <title>Genome of Basidiobolus ranarum AG-B5.</title>
        <authorList>
            <person name="Stajich J.E."/>
            <person name="Carter-House D."/>
            <person name="Gryganskyi A."/>
        </authorList>
    </citation>
    <scope>NUCLEOTIDE SEQUENCE [LARGE SCALE GENOMIC DNA]</scope>
    <source>
        <strain evidence="6 7">AG-B5</strain>
    </source>
</reference>
<keyword evidence="2 3" id="KW-0067">ATP-binding</keyword>
<feature type="compositionally biased region" description="Basic and acidic residues" evidence="4">
    <location>
        <begin position="532"/>
        <end position="544"/>
    </location>
</feature>
<dbReference type="GO" id="GO:0016301">
    <property type="term" value="F:kinase activity"/>
    <property type="evidence" value="ECO:0007669"/>
    <property type="project" value="UniProtKB-KW"/>
</dbReference>
<dbReference type="PROSITE" id="PS00107">
    <property type="entry name" value="PROTEIN_KINASE_ATP"/>
    <property type="match status" value="1"/>
</dbReference>
<evidence type="ECO:0000313" key="7">
    <source>
        <dbReference type="Proteomes" id="UP001479436"/>
    </source>
</evidence>
<gene>
    <name evidence="6" type="primary">srk1_1</name>
    <name evidence="6" type="ORF">K7432_003864</name>
</gene>
<dbReference type="EMBL" id="JASJQH010000124">
    <property type="protein sequence ID" value="KAK9766788.1"/>
    <property type="molecule type" value="Genomic_DNA"/>
</dbReference>
<dbReference type="InterPro" id="IPR000719">
    <property type="entry name" value="Prot_kinase_dom"/>
</dbReference>
<dbReference type="Gene3D" id="3.30.200.20">
    <property type="entry name" value="Phosphorylase Kinase, domain 1"/>
    <property type="match status" value="1"/>
</dbReference>
<dbReference type="PROSITE" id="PS00108">
    <property type="entry name" value="PROTEIN_KINASE_ST"/>
    <property type="match status" value="1"/>
</dbReference>
<keyword evidence="6" id="KW-0418">Kinase</keyword>
<dbReference type="PROSITE" id="PS50011">
    <property type="entry name" value="PROTEIN_KINASE_DOM"/>
    <property type="match status" value="1"/>
</dbReference>
<dbReference type="SMART" id="SM00220">
    <property type="entry name" value="S_TKc"/>
    <property type="match status" value="1"/>
</dbReference>
<dbReference type="InterPro" id="IPR011009">
    <property type="entry name" value="Kinase-like_dom_sf"/>
</dbReference>
<feature type="region of interest" description="Disordered" evidence="4">
    <location>
        <begin position="12"/>
        <end position="37"/>
    </location>
</feature>
<name>A0ABR2WZ66_9FUNG</name>
<dbReference type="Gene3D" id="1.10.510.10">
    <property type="entry name" value="Transferase(Phosphotransferase) domain 1"/>
    <property type="match status" value="1"/>
</dbReference>
<evidence type="ECO:0000256" key="4">
    <source>
        <dbReference type="SAM" id="MobiDB-lite"/>
    </source>
</evidence>
<feature type="domain" description="Protein kinase" evidence="5">
    <location>
        <begin position="75"/>
        <end position="363"/>
    </location>
</feature>
<dbReference type="PANTHER" id="PTHR24347">
    <property type="entry name" value="SERINE/THREONINE-PROTEIN KINASE"/>
    <property type="match status" value="1"/>
</dbReference>
<feature type="binding site" evidence="3">
    <location>
        <position position="108"/>
    </location>
    <ligand>
        <name>ATP</name>
        <dbReference type="ChEBI" id="CHEBI:30616"/>
    </ligand>
</feature>